<feature type="coiled-coil region" evidence="9">
    <location>
        <begin position="556"/>
        <end position="642"/>
    </location>
</feature>
<evidence type="ECO:0000256" key="5">
    <source>
        <dbReference type="ARBA" id="ARBA00022833"/>
    </source>
</evidence>
<dbReference type="GO" id="GO:0046872">
    <property type="term" value="F:metal ion binding"/>
    <property type="evidence" value="ECO:0007669"/>
    <property type="project" value="UniProtKB-KW"/>
</dbReference>
<comment type="caution">
    <text evidence="12">The sequence shown here is derived from an EMBL/GenBank/DDBJ whole genome shotgun (WGS) entry which is preliminary data.</text>
</comment>
<dbReference type="SUPFAM" id="SSF75712">
    <property type="entry name" value="Rad50 coiled-coil Zn hook"/>
    <property type="match status" value="1"/>
</dbReference>
<gene>
    <name evidence="12" type="ORF">NITHO_2360007</name>
</gene>
<accession>I4EFQ3</accession>
<dbReference type="Gene3D" id="3.40.50.300">
    <property type="entry name" value="P-loop containing nucleotide triphosphate hydrolases"/>
    <property type="match status" value="2"/>
</dbReference>
<dbReference type="GO" id="GO:0006302">
    <property type="term" value="P:double-strand break repair"/>
    <property type="evidence" value="ECO:0007669"/>
    <property type="project" value="InterPro"/>
</dbReference>
<name>I4EFQ3_9BACT</name>
<feature type="coiled-coil region" evidence="9">
    <location>
        <begin position="383"/>
        <end position="410"/>
    </location>
</feature>
<keyword evidence="4" id="KW-0378">Hydrolase</keyword>
<evidence type="ECO:0000256" key="6">
    <source>
        <dbReference type="ARBA" id="ARBA00022840"/>
    </source>
</evidence>
<keyword evidence="13" id="KW-1185">Reference proteome</keyword>
<feature type="coiled-coil region" evidence="9">
    <location>
        <begin position="158"/>
        <end position="265"/>
    </location>
</feature>
<protein>
    <submittedName>
        <fullName evidence="12">SMC domain protein</fullName>
    </submittedName>
</protein>
<organism evidence="12 13">
    <name type="scientific">Nitrolancea hollandica Lb</name>
    <dbReference type="NCBI Taxonomy" id="1129897"/>
    <lineage>
        <taxon>Bacteria</taxon>
        <taxon>Pseudomonadati</taxon>
        <taxon>Thermomicrobiota</taxon>
        <taxon>Thermomicrobia</taxon>
        <taxon>Sphaerobacterales</taxon>
        <taxon>Sphaerobacterineae</taxon>
        <taxon>Sphaerobacteraceae</taxon>
        <taxon>Nitrolancea</taxon>
    </lineage>
</organism>
<proteinExistence type="predicted"/>
<keyword evidence="7 9" id="KW-0175">Coiled coil</keyword>
<sequence>MCYREPVELNFHGVHVACLSGENGSGKSALLDAITWALWGKARVDRDRDLLALGATEMEVSFGFILGEQEFRVTRRRGRGGTGPLLLEIQALDGDRWRSLTGDNVRQTQQVIDRLLRMDYDTFINSAFILQGRADEFTTKTPARRKEVLAEILNLGDYDRYEEIARQAMRERERRLQEIDATLGDYDRQLEDLPRRREEVERLSRELLALSDVADQHREQLKVVQSQLHTLEVATVQRDALRQRARGLTEEIAKIESDQRDLRLRIERHQGILERRAEIEAVYQELLALRERSDQLGTWLAERHVLMERRRCLDQQIQAANHTVQSQVHSLNGQISAREQLVREKSPVTAQLAAIHAETAGLTLIGDELIRIRREQSERETERGALQAENAQLRREMDDLKSRMDQITEGTASCPVCRRELGAGERRHLEESYRQEGTALAGRFRANQTRMKDLSSVASQLVVRLQELEQRRKHLESLNQRRSALEERLRAIETAEQEVAGLVERRDELARSLREGEPAAEFLRELTEVEQALKAVAAVGQEHQAIRARIAELAPVEEDRRRLDQAEAALEGDERQLARLFESLERRKGDLAEAREQEARLSEELIQFEPLRAERDALQAKLERAERQRSELQEQFGAAQQRLNDCLRLQDEREDLAVDRKRIAEEKTIYEELVLAFGKRGIQAMIIENIVPELQDEANAILDKMPCNTMRVEFRTQRQTVRGEGVIETLDIVISDEAGRRPYELYSGGEAFRVNFAIRVALSTLLARRAGTKLQTLVIDEGFGTQDARGLDGLIEAIHAIERDFQMVLVITHIAELKEFFPTRIDVTRTADGSRVRMN</sequence>
<evidence type="ECO:0000256" key="8">
    <source>
        <dbReference type="ARBA" id="ARBA00023204"/>
    </source>
</evidence>
<evidence type="ECO:0000256" key="2">
    <source>
        <dbReference type="ARBA" id="ARBA00022741"/>
    </source>
</evidence>
<dbReference type="GO" id="GO:0005524">
    <property type="term" value="F:ATP binding"/>
    <property type="evidence" value="ECO:0007669"/>
    <property type="project" value="UniProtKB-KW"/>
</dbReference>
<dbReference type="SUPFAM" id="SSF52540">
    <property type="entry name" value="P-loop containing nucleoside triphosphate hydrolases"/>
    <property type="match status" value="1"/>
</dbReference>
<evidence type="ECO:0000259" key="10">
    <source>
        <dbReference type="Pfam" id="PF04423"/>
    </source>
</evidence>
<dbReference type="EMBL" id="CAGS01000153">
    <property type="protein sequence ID" value="CCF83515.1"/>
    <property type="molecule type" value="Genomic_DNA"/>
</dbReference>
<feature type="domain" description="Rad50/SbcC-type AAA" evidence="11">
    <location>
        <begin position="1"/>
        <end position="191"/>
    </location>
</feature>
<keyword evidence="6" id="KW-0067">ATP-binding</keyword>
<evidence type="ECO:0000256" key="1">
    <source>
        <dbReference type="ARBA" id="ARBA00022723"/>
    </source>
</evidence>
<dbReference type="Pfam" id="PF04423">
    <property type="entry name" value="Rad50_zn_hook"/>
    <property type="match status" value="1"/>
</dbReference>
<evidence type="ECO:0000313" key="13">
    <source>
        <dbReference type="Proteomes" id="UP000004221"/>
    </source>
</evidence>
<dbReference type="InterPro" id="IPR013134">
    <property type="entry name" value="Zn_hook_RAD50"/>
</dbReference>
<keyword evidence="5" id="KW-0862">Zinc</keyword>
<dbReference type="PANTHER" id="PTHR32114">
    <property type="entry name" value="ABC TRANSPORTER ABCH.3"/>
    <property type="match status" value="1"/>
</dbReference>
<dbReference type="GO" id="GO:0016887">
    <property type="term" value="F:ATP hydrolysis activity"/>
    <property type="evidence" value="ECO:0007669"/>
    <property type="project" value="InterPro"/>
</dbReference>
<feature type="domain" description="Zinc-hook" evidence="10">
    <location>
        <begin position="394"/>
        <end position="436"/>
    </location>
</feature>
<evidence type="ECO:0000313" key="12">
    <source>
        <dbReference type="EMBL" id="CCF83515.1"/>
    </source>
</evidence>
<dbReference type="InterPro" id="IPR038729">
    <property type="entry name" value="Rad50/SbcC_AAA"/>
</dbReference>
<reference evidence="12 13" key="1">
    <citation type="journal article" date="2012" name="ISME J.">
        <title>Nitrification expanded: discovery, physiology and genomics of a nitrite-oxidizing bacterium from the phylum Chloroflexi.</title>
        <authorList>
            <person name="Sorokin D.Y."/>
            <person name="Lucker S."/>
            <person name="Vejmelkova D."/>
            <person name="Kostrikina N.A."/>
            <person name="Kleerebezem R."/>
            <person name="Rijpstra W.I."/>
            <person name="Damste J.S."/>
            <person name="Le Paslier D."/>
            <person name="Muyzer G."/>
            <person name="Wagner M."/>
            <person name="van Loosdrecht M.C."/>
            <person name="Daims H."/>
        </authorList>
    </citation>
    <scope>NUCLEOTIDE SEQUENCE [LARGE SCALE GENOMIC DNA]</scope>
    <source>
        <strain evidence="13">none</strain>
    </source>
</reference>
<keyword evidence="1" id="KW-0479">Metal-binding</keyword>
<keyword evidence="2" id="KW-0547">Nucleotide-binding</keyword>
<keyword evidence="3" id="KW-0227">DNA damage</keyword>
<dbReference type="PANTHER" id="PTHR32114:SF2">
    <property type="entry name" value="ABC TRANSPORTER ABCH.3"/>
    <property type="match status" value="1"/>
</dbReference>
<dbReference type="Gene3D" id="1.10.287.510">
    <property type="entry name" value="Helix hairpin bin"/>
    <property type="match status" value="1"/>
</dbReference>
<dbReference type="AlphaFoldDB" id="I4EFQ3"/>
<dbReference type="Proteomes" id="UP000004221">
    <property type="component" value="Unassembled WGS sequence"/>
</dbReference>
<dbReference type="InterPro" id="IPR027417">
    <property type="entry name" value="P-loop_NTPase"/>
</dbReference>
<evidence type="ECO:0000256" key="4">
    <source>
        <dbReference type="ARBA" id="ARBA00022801"/>
    </source>
</evidence>
<evidence type="ECO:0000256" key="3">
    <source>
        <dbReference type="ARBA" id="ARBA00022763"/>
    </source>
</evidence>
<dbReference type="Pfam" id="PF13476">
    <property type="entry name" value="AAA_23"/>
    <property type="match status" value="1"/>
</dbReference>
<evidence type="ECO:0000256" key="7">
    <source>
        <dbReference type="ARBA" id="ARBA00023054"/>
    </source>
</evidence>
<evidence type="ECO:0000259" key="11">
    <source>
        <dbReference type="Pfam" id="PF13476"/>
    </source>
</evidence>
<keyword evidence="8" id="KW-0234">DNA repair</keyword>
<evidence type="ECO:0000256" key="9">
    <source>
        <dbReference type="SAM" id="Coils"/>
    </source>
</evidence>
<feature type="coiled-coil region" evidence="9">
    <location>
        <begin position="451"/>
        <end position="512"/>
    </location>
</feature>